<proteinExistence type="predicted"/>
<reference evidence="2 3" key="1">
    <citation type="journal article" date="2018" name="Elife">
        <title>Discovery and characterization of a prevalent human gut bacterial enzyme sufficient for the inactivation of a family of plant toxins.</title>
        <authorList>
            <person name="Koppel N."/>
            <person name="Bisanz J.E."/>
            <person name="Pandelia M.E."/>
            <person name="Turnbaugh P.J."/>
            <person name="Balskus E.P."/>
        </authorList>
    </citation>
    <scope>NUCLEOTIDE SEQUENCE [LARGE SCALE GENOMIC DNA]</scope>
    <source>
        <strain evidence="2 3">MR1 #12</strain>
    </source>
</reference>
<gene>
    <name evidence="2" type="ORF">C1872_10205</name>
</gene>
<sequence length="169" mass="17916">MRRPRAVRHHEMPSLATIDGGGVTSALGFTASGVRAGFYEGDDRLDCALVSADIPCPCAALFTHNAFSAAPVDVSRDHLRRVSFGFVRAVLINSGNANALTGENGLEVARRSASLAAGELGCREDEVLVASTGIMGSRPPVEPFERGVPLACRRASRDGARANRRRDGR</sequence>
<dbReference type="SUPFAM" id="SSF56266">
    <property type="entry name" value="DmpA/ArgJ-like"/>
    <property type="match status" value="1"/>
</dbReference>
<comment type="caution">
    <text evidence="2">The sequence shown here is derived from an EMBL/GenBank/DDBJ whole genome shotgun (WGS) entry which is preliminary data.</text>
</comment>
<comment type="subunit">
    <text evidence="1">Heterotetramer of two alpha and two beta chains.</text>
</comment>
<dbReference type="GO" id="GO:0004042">
    <property type="term" value="F:L-glutamate N-acetyltransferase activity"/>
    <property type="evidence" value="ECO:0007669"/>
    <property type="project" value="TreeGrafter"/>
</dbReference>
<dbReference type="EMBL" id="PPTX01000015">
    <property type="protein sequence ID" value="RDB78512.1"/>
    <property type="molecule type" value="Genomic_DNA"/>
</dbReference>
<evidence type="ECO:0000256" key="1">
    <source>
        <dbReference type="ARBA" id="ARBA00011475"/>
    </source>
</evidence>
<dbReference type="InterPro" id="IPR002813">
    <property type="entry name" value="Arg_biosynth_ArgJ"/>
</dbReference>
<dbReference type="GO" id="GO:0004358">
    <property type="term" value="F:L-glutamate N-acetyltransferase activity, acting on acetyl-L-ornithine as donor"/>
    <property type="evidence" value="ECO:0007669"/>
    <property type="project" value="InterPro"/>
</dbReference>
<evidence type="ECO:0000313" key="2">
    <source>
        <dbReference type="EMBL" id="RDB78512.1"/>
    </source>
</evidence>
<dbReference type="Pfam" id="PF01960">
    <property type="entry name" value="ArgJ"/>
    <property type="match status" value="1"/>
</dbReference>
<dbReference type="PANTHER" id="PTHR23100:SF0">
    <property type="entry name" value="ARGININE BIOSYNTHESIS BIFUNCTIONAL PROTEIN ARGJ, MITOCHONDRIAL"/>
    <property type="match status" value="1"/>
</dbReference>
<accession>A0A369MS97</accession>
<dbReference type="AlphaFoldDB" id="A0A369MS97"/>
<dbReference type="RefSeq" id="WP_009305612.1">
    <property type="nucleotide sequence ID" value="NZ_BQNE01000001.1"/>
</dbReference>
<evidence type="ECO:0000313" key="3">
    <source>
        <dbReference type="Proteomes" id="UP000253752"/>
    </source>
</evidence>
<dbReference type="GO" id="GO:0006592">
    <property type="term" value="P:ornithine biosynthetic process"/>
    <property type="evidence" value="ECO:0007669"/>
    <property type="project" value="TreeGrafter"/>
</dbReference>
<name>A0A369MS97_EGGLN</name>
<dbReference type="GO" id="GO:0006526">
    <property type="term" value="P:L-arginine biosynthetic process"/>
    <property type="evidence" value="ECO:0007669"/>
    <property type="project" value="InterPro"/>
</dbReference>
<dbReference type="Gene3D" id="3.60.70.12">
    <property type="entry name" value="L-amino peptidase D-ALA esterase/amidase"/>
    <property type="match status" value="1"/>
</dbReference>
<dbReference type="Proteomes" id="UP000253752">
    <property type="component" value="Unassembled WGS sequence"/>
</dbReference>
<dbReference type="InterPro" id="IPR016117">
    <property type="entry name" value="ArgJ-like_dom_sf"/>
</dbReference>
<dbReference type="PANTHER" id="PTHR23100">
    <property type="entry name" value="ARGININE BIOSYNTHESIS BIFUNCTIONAL PROTEIN ARGJ"/>
    <property type="match status" value="1"/>
</dbReference>
<organism evidence="2 3">
    <name type="scientific">Eggerthella lenta</name>
    <name type="common">Eubacterium lentum</name>
    <dbReference type="NCBI Taxonomy" id="84112"/>
    <lineage>
        <taxon>Bacteria</taxon>
        <taxon>Bacillati</taxon>
        <taxon>Actinomycetota</taxon>
        <taxon>Coriobacteriia</taxon>
        <taxon>Eggerthellales</taxon>
        <taxon>Eggerthellaceae</taxon>
        <taxon>Eggerthella</taxon>
    </lineage>
</organism>
<protein>
    <submittedName>
        <fullName evidence="2">Uncharacterized protein</fullName>
    </submittedName>
</protein>